<dbReference type="EMBL" id="HBUE01129905">
    <property type="protein sequence ID" value="CAG6495894.1"/>
    <property type="molecule type" value="Transcribed_RNA"/>
</dbReference>
<dbReference type="EMBL" id="HBUE01316205">
    <property type="protein sequence ID" value="CAG6585773.1"/>
    <property type="molecule type" value="Transcribed_RNA"/>
</dbReference>
<keyword evidence="1" id="KW-0732">Signal</keyword>
<name>A0A8D8MMC9_CULPI</name>
<dbReference type="EMBL" id="HBUE01316204">
    <property type="protein sequence ID" value="CAG6585772.1"/>
    <property type="molecule type" value="Transcribed_RNA"/>
</dbReference>
<accession>A0A8D8MMC9</accession>
<sequence length="117" mass="13233">MLRISCSLVLFCSQADTLASGFVSVLSKVTSSSRTESSNRARSSSFCEKYSSSCSANFSRTFRRSSRRWILKRRCCDFIDDPQPDDALLTSNVWLELFLQSSPVWLIPFSGVWVKSL</sequence>
<dbReference type="EMBL" id="HBUE01129906">
    <property type="protein sequence ID" value="CAG6495895.1"/>
    <property type="molecule type" value="Transcribed_RNA"/>
</dbReference>
<evidence type="ECO:0000313" key="2">
    <source>
        <dbReference type="EMBL" id="CAG6533872.1"/>
    </source>
</evidence>
<dbReference type="AlphaFoldDB" id="A0A8D8MMC9"/>
<feature type="signal peptide" evidence="1">
    <location>
        <begin position="1"/>
        <end position="19"/>
    </location>
</feature>
<protein>
    <submittedName>
        <fullName evidence="2">(northern house mosquito) hypothetical protein</fullName>
    </submittedName>
</protein>
<reference evidence="2" key="1">
    <citation type="submission" date="2021-05" db="EMBL/GenBank/DDBJ databases">
        <authorList>
            <person name="Alioto T."/>
            <person name="Alioto T."/>
            <person name="Gomez Garrido J."/>
        </authorList>
    </citation>
    <scope>NUCLEOTIDE SEQUENCE</scope>
</reference>
<organism evidence="2">
    <name type="scientific">Culex pipiens</name>
    <name type="common">House mosquito</name>
    <dbReference type="NCBI Taxonomy" id="7175"/>
    <lineage>
        <taxon>Eukaryota</taxon>
        <taxon>Metazoa</taxon>
        <taxon>Ecdysozoa</taxon>
        <taxon>Arthropoda</taxon>
        <taxon>Hexapoda</taxon>
        <taxon>Insecta</taxon>
        <taxon>Pterygota</taxon>
        <taxon>Neoptera</taxon>
        <taxon>Endopterygota</taxon>
        <taxon>Diptera</taxon>
        <taxon>Nematocera</taxon>
        <taxon>Culicoidea</taxon>
        <taxon>Culicidae</taxon>
        <taxon>Culicinae</taxon>
        <taxon>Culicini</taxon>
        <taxon>Culex</taxon>
        <taxon>Culex</taxon>
    </lineage>
</organism>
<evidence type="ECO:0000256" key="1">
    <source>
        <dbReference type="SAM" id="SignalP"/>
    </source>
</evidence>
<feature type="chain" id="PRO_5036428393" evidence="1">
    <location>
        <begin position="20"/>
        <end position="117"/>
    </location>
</feature>
<dbReference type="EMBL" id="HBUE01209794">
    <property type="protein sequence ID" value="CAG6533873.1"/>
    <property type="molecule type" value="Transcribed_RNA"/>
</dbReference>
<dbReference type="EMBL" id="HBUE01209793">
    <property type="protein sequence ID" value="CAG6533872.1"/>
    <property type="molecule type" value="Transcribed_RNA"/>
</dbReference>
<proteinExistence type="predicted"/>